<protein>
    <submittedName>
        <fullName evidence="1">Uncharacterized protein</fullName>
    </submittedName>
</protein>
<dbReference type="EMBL" id="CAMGYJ010000002">
    <property type="protein sequence ID" value="CAI0384826.1"/>
    <property type="molecule type" value="Genomic_DNA"/>
</dbReference>
<accession>A0AAV0HHN1</accession>
<gene>
    <name evidence="1" type="ORF">LITE_LOCUS4538</name>
</gene>
<sequence length="96" mass="10755">LELSRLVDGLRLCGNLGVVFRSSSLEYLDLRSSITGRRRRPHKPEIAPGISGWRHSGRFSGIEASGAADFILDSPQRAPLLRVFTHWDKRSSVGRR</sequence>
<comment type="caution">
    <text evidence="1">The sequence shown here is derived from an EMBL/GenBank/DDBJ whole genome shotgun (WGS) entry which is preliminary data.</text>
</comment>
<feature type="non-terminal residue" evidence="1">
    <location>
        <position position="1"/>
    </location>
</feature>
<keyword evidence="2" id="KW-1185">Reference proteome</keyword>
<name>A0AAV0HHN1_9ROSI</name>
<evidence type="ECO:0000313" key="2">
    <source>
        <dbReference type="Proteomes" id="UP001154282"/>
    </source>
</evidence>
<evidence type="ECO:0000313" key="1">
    <source>
        <dbReference type="EMBL" id="CAI0384826.1"/>
    </source>
</evidence>
<organism evidence="1 2">
    <name type="scientific">Linum tenue</name>
    <dbReference type="NCBI Taxonomy" id="586396"/>
    <lineage>
        <taxon>Eukaryota</taxon>
        <taxon>Viridiplantae</taxon>
        <taxon>Streptophyta</taxon>
        <taxon>Embryophyta</taxon>
        <taxon>Tracheophyta</taxon>
        <taxon>Spermatophyta</taxon>
        <taxon>Magnoliopsida</taxon>
        <taxon>eudicotyledons</taxon>
        <taxon>Gunneridae</taxon>
        <taxon>Pentapetalae</taxon>
        <taxon>rosids</taxon>
        <taxon>fabids</taxon>
        <taxon>Malpighiales</taxon>
        <taxon>Linaceae</taxon>
        <taxon>Linum</taxon>
    </lineage>
</organism>
<dbReference type="AlphaFoldDB" id="A0AAV0HHN1"/>
<dbReference type="Proteomes" id="UP001154282">
    <property type="component" value="Unassembled WGS sequence"/>
</dbReference>
<proteinExistence type="predicted"/>
<reference evidence="1" key="1">
    <citation type="submission" date="2022-08" db="EMBL/GenBank/DDBJ databases">
        <authorList>
            <person name="Gutierrez-Valencia J."/>
        </authorList>
    </citation>
    <scope>NUCLEOTIDE SEQUENCE</scope>
</reference>